<name>A0ABW6Z9I0_9ACTN</name>
<dbReference type="PROSITE" id="PS00012">
    <property type="entry name" value="PHOSPHOPANTETHEINE"/>
    <property type="match status" value="1"/>
</dbReference>
<sequence length="2237" mass="239734">MSAEERDRLPLTSPQFGIWVAQQLDPESCAYHIAEYLEIHGAVDPGTFEKALRIMIAESECLNVRFEEDEGRVWQIPQRALPLELEVVDVSDRPDPEAAALEHMREVLAQPTDRLVRHQLLRGGPERYYWLHAVHHIVVDGVTGAMMSRRVAEVYTALVEGTPIAPAVGAGLREIVAEDQEYRASEEFTRDRDYWRERMTGLPEAVAFGGRTGAAPSGRILRSRTDLGEETAHALRDLARRSRTRWTIVALAAAAAYLHRISGAEDLVLGMPVTGRATPAARGARGMFSNILPLRLTVTSDTTVDDLVRQTSGAVREALRHQRYPVDELKRDLALAESGRKLWDAAVNIMSFDYGLTFAGVPATAHNLNVGPVDYLSVNVYERGDGAIGLQFEVDAARCDADELAAHERRITDFFTRVARAAEDTTVGGIDLVSPADLRLLMEYGNGGTAPLPAGRGLHQLFEEQARRTPDAVAVVCAGEQLTYRELDERSEEIARRLRPLTRPDRPVGVCVDRSPGMVSAVLAVLKAGGYYVPLDPGLPLRRLQYIVEDAGIDTAVSRPELADRLPTVRTLVPVEPPAAPSWDAVPDEATHDALDSSVDPARAAYMLYTSGSTGQPKGVVVGHGAAVGFTLQNLAACRVGPGARFLGFAALTFDVSVLEIFGALLSGGTLVLATDEERLDIDRLQALMAGQAVTIADLPTALMPLLDPTALPALTFVSTGGEAPSGDVVDRWAAPGREVWNTYGPTETTVVVAMHRCTAPSEGQAPPIGRPTVNHRLYVVDDQLRLVPPGVPGELCVSGDGLARGYLGRSALTAERFVPDPWSGIPGARMYRTGDLVRWNDRGELEFLGRIDQQVKINGHRIELGEIEAELTRHPSVAQAAVLVQELPTGGRRLVAHVVGADDARPDPETLRTHLAETLPRHMVPHSYTVRASLPLTTSGKLDRKTLAAELAPATATTPEPAGRATDAQASAPGSGAVDVLCGLFAQVLGRDRVGAEETFFELGGDSIAALTLVSRARAAGLSMTLRDVFAHRTPAGLADHIAETAAPDGDRAVDGDSIAPGMAPDVPLTPIMRWLLDTPVSVDRFSQSVLVQTPADATEDNLNAVLGALVDHHEMLRLRTVTAEDGRTVCRVEPRPAPVRVTRVNLARLDEDARRAAVSRETEAAPGRLDPAAGTVVQAVWFDSGHDRPGLLLLCLHHLIVDGVSWRVLLADLADAWAAVCAGRPVRLQPVGTSFRDWARHLSTLALDPATTGQLPYWRRVLSPAEALPAPLTDRQPVPARDTAATSRTLTVTVPGEVGEPLLTTAPTVLRTGPDALMLAALALAAHRGHRRSGDTPAPASLLVDLEGHGRDADPAGGPDVSRTVGWFTTQYPARIDLRGIDLAGAWGGGPALAALVRRVRDDLAALPNGAGYGLLRHLHPVARTELAGMPQPPILFNYLGRFPEAVEGPWNPAPGSDALRADVPPDMPAEHCLQIDVLARDESGSTRLTAQWTYPPALLTDTEAAAFAEDWTEALRLLATLPDRTEAAPDGAHAALTDLTDATSGGAASTDLTDATPVGSSDLPDRPGTPRLTPADCPLVSLGQPELDRLADAHPRLAEVLPLSPLQEGLFFHSSYDEDTVDAYTGQLILDLRGPLDLPALRESLRTLLERHDALRAGFTDHGLPEPVQFVLAATDAPLEVADLSSLPGDERPGALDRLLTADRLRRFDLARPPLVRFTLVRLGDDEHRLVMTNHHILWDGWSAAVLLKELLAAYTSRAGHTPWTPEAAEPFRSYLAWHARQDHEAAADAWQRALDGLEEPTLLANTGLNRVGSLPERVPVELDAALTARLTARARSAGVTLSSVVQGGWAILLSRFTGRDDVVFGGTVSGRTPDLPGIETMVGLLINTLPVRFRVRQDEPLADALARFQDEQTPLLDHQFLGLADIQGRAGLGTLFDTAVAFENYPVDEDALSATAAGLRLAGAEGTDATHYTVNLVVLPGERLRVNLDHRPDLMDAATARSLAEGLRRLLTAVAEQPELPVGAVELLSDEERHRVLCEWNDTGHPVPGGTLVDLFERQVACSADRVAVVFEGEALTYGELDARADRLAVCLRARGAGPEGIVAVALHRSAEMVVALLAVLKSGAAYLPVDPGLPADRVAHMLSDAAPALVITDGATAAVLPDAPAVPRLLLDVPDMSDGAGGQADLGVVRVGVPSRPVGSHPAYVIYTSGSTGRPKGVVVSHDAIVNRLAWM</sequence>
<dbReference type="PROSITE" id="PS00455">
    <property type="entry name" value="AMP_BINDING"/>
    <property type="match status" value="2"/>
</dbReference>
<dbReference type="InterPro" id="IPR025110">
    <property type="entry name" value="AMP-bd_C"/>
</dbReference>
<dbReference type="PANTHER" id="PTHR45527:SF1">
    <property type="entry name" value="FATTY ACID SYNTHASE"/>
    <property type="match status" value="1"/>
</dbReference>
<dbReference type="Gene3D" id="1.10.1200.10">
    <property type="entry name" value="ACP-like"/>
    <property type="match status" value="1"/>
</dbReference>
<dbReference type="Gene3D" id="3.30.300.30">
    <property type="match status" value="1"/>
</dbReference>
<dbReference type="CDD" id="cd19543">
    <property type="entry name" value="DCL_NRPS"/>
    <property type="match status" value="1"/>
</dbReference>
<evidence type="ECO:0000259" key="7">
    <source>
        <dbReference type="PROSITE" id="PS50075"/>
    </source>
</evidence>
<keyword evidence="4" id="KW-0677">Repeat</keyword>
<keyword evidence="5" id="KW-0045">Antibiotic biosynthesis</keyword>
<evidence type="ECO:0000256" key="4">
    <source>
        <dbReference type="ARBA" id="ARBA00022737"/>
    </source>
</evidence>
<dbReference type="SUPFAM" id="SSF47336">
    <property type="entry name" value="ACP-like"/>
    <property type="match status" value="1"/>
</dbReference>
<organism evidence="8 9">
    <name type="scientific">Streptomyces eurythermus</name>
    <dbReference type="NCBI Taxonomy" id="42237"/>
    <lineage>
        <taxon>Bacteria</taxon>
        <taxon>Bacillati</taxon>
        <taxon>Actinomycetota</taxon>
        <taxon>Actinomycetes</taxon>
        <taxon>Kitasatosporales</taxon>
        <taxon>Streptomycetaceae</taxon>
        <taxon>Streptomyces</taxon>
    </lineage>
</organism>
<dbReference type="NCBIfam" id="TIGR01733">
    <property type="entry name" value="AA-adenyl-dom"/>
    <property type="match status" value="1"/>
</dbReference>
<dbReference type="SMART" id="SM00823">
    <property type="entry name" value="PKS_PP"/>
    <property type="match status" value="1"/>
</dbReference>
<dbReference type="Proteomes" id="UP001603418">
    <property type="component" value="Unassembled WGS sequence"/>
</dbReference>
<dbReference type="InterPro" id="IPR020806">
    <property type="entry name" value="PKS_PP-bd"/>
</dbReference>
<dbReference type="Pfam" id="PF00501">
    <property type="entry name" value="AMP-binding"/>
    <property type="match status" value="2"/>
</dbReference>
<dbReference type="InterPro" id="IPR023213">
    <property type="entry name" value="CAT-like_dom_sf"/>
</dbReference>
<gene>
    <name evidence="8" type="ORF">ACF1HC_40540</name>
</gene>
<evidence type="ECO:0000256" key="2">
    <source>
        <dbReference type="ARBA" id="ARBA00022450"/>
    </source>
</evidence>
<accession>A0ABW6Z9I0</accession>
<evidence type="ECO:0000313" key="9">
    <source>
        <dbReference type="Proteomes" id="UP001603418"/>
    </source>
</evidence>
<dbReference type="InterPro" id="IPR020845">
    <property type="entry name" value="AMP-binding_CS"/>
</dbReference>
<dbReference type="Gene3D" id="3.40.50.980">
    <property type="match status" value="4"/>
</dbReference>
<dbReference type="Pfam" id="PF00550">
    <property type="entry name" value="PP-binding"/>
    <property type="match status" value="1"/>
</dbReference>
<dbReference type="Gene3D" id="3.30.559.30">
    <property type="entry name" value="Nonribosomal peptide synthetase, condensation domain"/>
    <property type="match status" value="3"/>
</dbReference>
<dbReference type="Gene3D" id="2.30.38.10">
    <property type="entry name" value="Luciferase, Domain 3"/>
    <property type="match status" value="1"/>
</dbReference>
<dbReference type="InterPro" id="IPR006162">
    <property type="entry name" value="Ppantetheine_attach_site"/>
</dbReference>
<evidence type="ECO:0000256" key="5">
    <source>
        <dbReference type="ARBA" id="ARBA00023194"/>
    </source>
</evidence>
<dbReference type="InterPro" id="IPR036736">
    <property type="entry name" value="ACP-like_sf"/>
</dbReference>
<dbReference type="InterPro" id="IPR010060">
    <property type="entry name" value="NRPS_synth"/>
</dbReference>
<evidence type="ECO:0000313" key="8">
    <source>
        <dbReference type="EMBL" id="MFF9887800.1"/>
    </source>
</evidence>
<reference evidence="8 9" key="1">
    <citation type="submission" date="2024-10" db="EMBL/GenBank/DDBJ databases">
        <title>The Natural Products Discovery Center: Release of the First 8490 Sequenced Strains for Exploring Actinobacteria Biosynthetic Diversity.</title>
        <authorList>
            <person name="Kalkreuter E."/>
            <person name="Kautsar S.A."/>
            <person name="Yang D."/>
            <person name="Bader C.D."/>
            <person name="Teijaro C.N."/>
            <person name="Fluegel L."/>
            <person name="Davis C.M."/>
            <person name="Simpson J.R."/>
            <person name="Lauterbach L."/>
            <person name="Steele A.D."/>
            <person name="Gui C."/>
            <person name="Meng S."/>
            <person name="Li G."/>
            <person name="Viehrig K."/>
            <person name="Ye F."/>
            <person name="Su P."/>
            <person name="Kiefer A.F."/>
            <person name="Nichols A."/>
            <person name="Cepeda A.J."/>
            <person name="Yan W."/>
            <person name="Fan B."/>
            <person name="Jiang Y."/>
            <person name="Adhikari A."/>
            <person name="Zheng C.-J."/>
            <person name="Schuster L."/>
            <person name="Cowan T.M."/>
            <person name="Smanski M.J."/>
            <person name="Chevrette M.G."/>
            <person name="De Carvalho L.P.S."/>
            <person name="Shen B."/>
        </authorList>
    </citation>
    <scope>NUCLEOTIDE SEQUENCE [LARGE SCALE GENOMIC DNA]</scope>
    <source>
        <strain evidence="8 9">NPDC013366</strain>
    </source>
</reference>
<keyword evidence="3" id="KW-0597">Phosphoprotein</keyword>
<dbReference type="EMBL" id="JBICBM010000038">
    <property type="protein sequence ID" value="MFF9887800.1"/>
    <property type="molecule type" value="Genomic_DNA"/>
</dbReference>
<dbReference type="InterPro" id="IPR045851">
    <property type="entry name" value="AMP-bd_C_sf"/>
</dbReference>
<dbReference type="Pfam" id="PF13193">
    <property type="entry name" value="AMP-binding_C"/>
    <property type="match status" value="1"/>
</dbReference>
<dbReference type="SUPFAM" id="SSF56801">
    <property type="entry name" value="Acetyl-CoA synthetase-like"/>
    <property type="match status" value="2"/>
</dbReference>
<dbReference type="SUPFAM" id="SSF52777">
    <property type="entry name" value="CoA-dependent acyltransferases"/>
    <property type="match status" value="6"/>
</dbReference>
<comment type="cofactor">
    <cofactor evidence="1">
        <name>pantetheine 4'-phosphate</name>
        <dbReference type="ChEBI" id="CHEBI:47942"/>
    </cofactor>
</comment>
<keyword evidence="9" id="KW-1185">Reference proteome</keyword>
<dbReference type="PROSITE" id="PS50075">
    <property type="entry name" value="CARRIER"/>
    <property type="match status" value="1"/>
</dbReference>
<dbReference type="InterPro" id="IPR010071">
    <property type="entry name" value="AA_adenyl_dom"/>
</dbReference>
<dbReference type="RefSeq" id="WP_359544197.1">
    <property type="nucleotide sequence ID" value="NZ_JBFACJ010000047.1"/>
</dbReference>
<evidence type="ECO:0000256" key="3">
    <source>
        <dbReference type="ARBA" id="ARBA00022553"/>
    </source>
</evidence>
<keyword evidence="2" id="KW-0596">Phosphopantetheine</keyword>
<dbReference type="Gene3D" id="3.30.559.10">
    <property type="entry name" value="Chloramphenicol acetyltransferase-like domain"/>
    <property type="match status" value="3"/>
</dbReference>
<feature type="region of interest" description="Disordered" evidence="6">
    <location>
        <begin position="1545"/>
        <end position="1581"/>
    </location>
</feature>
<feature type="non-terminal residue" evidence="8">
    <location>
        <position position="2237"/>
    </location>
</feature>
<dbReference type="PANTHER" id="PTHR45527">
    <property type="entry name" value="NONRIBOSOMAL PEPTIDE SYNTHETASE"/>
    <property type="match status" value="1"/>
</dbReference>
<feature type="domain" description="Carrier" evidence="7">
    <location>
        <begin position="973"/>
        <end position="1047"/>
    </location>
</feature>
<comment type="caution">
    <text evidence="8">The sequence shown here is derived from an EMBL/GenBank/DDBJ whole genome shotgun (WGS) entry which is preliminary data.</text>
</comment>
<evidence type="ECO:0000256" key="6">
    <source>
        <dbReference type="SAM" id="MobiDB-lite"/>
    </source>
</evidence>
<dbReference type="CDD" id="cd05930">
    <property type="entry name" value="A_NRPS"/>
    <property type="match status" value="1"/>
</dbReference>
<dbReference type="InterPro" id="IPR001242">
    <property type="entry name" value="Condensation_dom"/>
</dbReference>
<evidence type="ECO:0000256" key="1">
    <source>
        <dbReference type="ARBA" id="ARBA00001957"/>
    </source>
</evidence>
<dbReference type="InterPro" id="IPR000873">
    <property type="entry name" value="AMP-dep_synth/lig_dom"/>
</dbReference>
<dbReference type="Pfam" id="PF00668">
    <property type="entry name" value="Condensation"/>
    <property type="match status" value="3"/>
</dbReference>
<dbReference type="InterPro" id="IPR009081">
    <property type="entry name" value="PP-bd_ACP"/>
</dbReference>
<protein>
    <submittedName>
        <fullName evidence="8">Amino acid adenylation domain-containing protein</fullName>
    </submittedName>
</protein>
<proteinExistence type="predicted"/>
<dbReference type="NCBIfam" id="TIGR01720">
    <property type="entry name" value="NRPS-para261"/>
    <property type="match status" value="1"/>
</dbReference>